<evidence type="ECO:0000313" key="3">
    <source>
        <dbReference type="Proteomes" id="UP001341840"/>
    </source>
</evidence>
<keyword evidence="3" id="KW-1185">Reference proteome</keyword>
<feature type="region of interest" description="Disordered" evidence="1">
    <location>
        <begin position="71"/>
        <end position="94"/>
    </location>
</feature>
<dbReference type="Proteomes" id="UP001341840">
    <property type="component" value="Unassembled WGS sequence"/>
</dbReference>
<gene>
    <name evidence="2" type="ORF">PIB30_048303</name>
</gene>
<feature type="compositionally biased region" description="Low complexity" evidence="1">
    <location>
        <begin position="76"/>
        <end position="86"/>
    </location>
</feature>
<accession>A0ABU6WFB5</accession>
<name>A0ABU6WFB5_9FABA</name>
<organism evidence="2 3">
    <name type="scientific">Stylosanthes scabra</name>
    <dbReference type="NCBI Taxonomy" id="79078"/>
    <lineage>
        <taxon>Eukaryota</taxon>
        <taxon>Viridiplantae</taxon>
        <taxon>Streptophyta</taxon>
        <taxon>Embryophyta</taxon>
        <taxon>Tracheophyta</taxon>
        <taxon>Spermatophyta</taxon>
        <taxon>Magnoliopsida</taxon>
        <taxon>eudicotyledons</taxon>
        <taxon>Gunneridae</taxon>
        <taxon>Pentapetalae</taxon>
        <taxon>rosids</taxon>
        <taxon>fabids</taxon>
        <taxon>Fabales</taxon>
        <taxon>Fabaceae</taxon>
        <taxon>Papilionoideae</taxon>
        <taxon>50 kb inversion clade</taxon>
        <taxon>dalbergioids sensu lato</taxon>
        <taxon>Dalbergieae</taxon>
        <taxon>Pterocarpus clade</taxon>
        <taxon>Stylosanthes</taxon>
    </lineage>
</organism>
<evidence type="ECO:0000256" key="1">
    <source>
        <dbReference type="SAM" id="MobiDB-lite"/>
    </source>
</evidence>
<comment type="caution">
    <text evidence="2">The sequence shown here is derived from an EMBL/GenBank/DDBJ whole genome shotgun (WGS) entry which is preliminary data.</text>
</comment>
<protein>
    <submittedName>
        <fullName evidence="2">Uncharacterized protein</fullName>
    </submittedName>
</protein>
<reference evidence="2 3" key="1">
    <citation type="journal article" date="2023" name="Plants (Basel)">
        <title>Bridging the Gap: Combining Genomics and Transcriptomics Approaches to Understand Stylosanthes scabra, an Orphan Legume from the Brazilian Caatinga.</title>
        <authorList>
            <person name="Ferreira-Neto J.R.C."/>
            <person name="da Silva M.D."/>
            <person name="Binneck E."/>
            <person name="de Melo N.F."/>
            <person name="da Silva R.H."/>
            <person name="de Melo A.L.T.M."/>
            <person name="Pandolfi V."/>
            <person name="Bustamante F.O."/>
            <person name="Brasileiro-Vidal A.C."/>
            <person name="Benko-Iseppon A.M."/>
        </authorList>
    </citation>
    <scope>NUCLEOTIDE SEQUENCE [LARGE SCALE GENOMIC DNA]</scope>
    <source>
        <tissue evidence="2">Leaves</tissue>
    </source>
</reference>
<dbReference type="EMBL" id="JASCZI010181558">
    <property type="protein sequence ID" value="MED6184537.1"/>
    <property type="molecule type" value="Genomic_DNA"/>
</dbReference>
<proteinExistence type="predicted"/>
<evidence type="ECO:0000313" key="2">
    <source>
        <dbReference type="EMBL" id="MED6184537.1"/>
    </source>
</evidence>
<sequence length="94" mass="10640">MKLHFSGPASGRRRQIFGAFAGEAEISHSDPGLLLFDPEIERTLCRARQARRRAELARLVSYNNPFDWSNYESDTRTTSSDTGTFTMGEKLTLK</sequence>